<dbReference type="RefSeq" id="WP_211977502.1">
    <property type="nucleotide sequence ID" value="NZ_CBFHAM010000060.1"/>
</dbReference>
<dbReference type="InterPro" id="IPR019734">
    <property type="entry name" value="TPR_rpt"/>
</dbReference>
<feature type="domain" description="Signal transduction histidine kinase internal region" evidence="2">
    <location>
        <begin position="432"/>
        <end position="509"/>
    </location>
</feature>
<sequence length="636" mass="73569">MNARTALAGLGIILLFFTACKENGPSQKKQQKIIDTAQKKDYLSLIISLDTLSLSEYRKVIDRENNVLSSSADSSVMPFYHFFRAKNYLRDKHRDSAMTEFQKMKGGRVDDEIELLKSYSILDLDIGNGVMVEGELMNRILSAMKTAERVHSKFTYRFYDLMAKAYYQNDNENESLDYAERYYKHHPYKWHPVITQRHYDISFLLASRMNDFDKMMLYNVQARKFAEHIGDSLAIARTYDNEAQIFSRRGENDKAVASSRIYFNYLVRTNNLNDIAFNNLATSFVRNHQLDSAIHYYREAIAFGQKNAPGKPSPVYYKGLIEAYKKKGDYANALHVADSAFGIEVSNLKKIEAVKFAEIHAKYETEKKDRNIAELSSRNLLNEKVIRQQRWTLILGSLVFLGVLSVFYFIHRQYRLKERNRLLQSENRRLNMEQKLLQAQLNPHFIFNSIANLQGLVASGDTKESVRYLSAFSGLLRNVLEQSRKDFIGLDEEIVSLENYLQLHQMRFAGLFDYRIDVDKHLYPENMLIPPMLVQPFVENAIEHGFRNIDYKGNLTISFRAEHEQMFITVEDNGRGMTTKEPNDQKKQSLAGTILKERLEVLFKSQGQEANFDVEDKKNGGGKGVVVHIVIPEIKD</sequence>
<keyword evidence="1" id="KW-0812">Transmembrane</keyword>
<gene>
    <name evidence="3" type="ORF">KE626_33765</name>
</gene>
<evidence type="ECO:0000256" key="1">
    <source>
        <dbReference type="SAM" id="Phobius"/>
    </source>
</evidence>
<accession>A0ABS5JAV7</accession>
<dbReference type="Proteomes" id="UP000676386">
    <property type="component" value="Unassembled WGS sequence"/>
</dbReference>
<dbReference type="Gene3D" id="3.30.565.10">
    <property type="entry name" value="Histidine kinase-like ATPase, C-terminal domain"/>
    <property type="match status" value="1"/>
</dbReference>
<dbReference type="PANTHER" id="PTHR34220">
    <property type="entry name" value="SENSOR HISTIDINE KINASE YPDA"/>
    <property type="match status" value="1"/>
</dbReference>
<evidence type="ECO:0000313" key="4">
    <source>
        <dbReference type="Proteomes" id="UP000676386"/>
    </source>
</evidence>
<reference evidence="3 4" key="1">
    <citation type="submission" date="2021-04" db="EMBL/GenBank/DDBJ databases">
        <title>Chitinophaga sp. nov., isolated from the rhizosphere soil.</title>
        <authorList>
            <person name="He S."/>
        </authorList>
    </citation>
    <scope>NUCLEOTIDE SEQUENCE [LARGE SCALE GENOMIC DNA]</scope>
    <source>
        <strain evidence="3 4">2R12</strain>
    </source>
</reference>
<dbReference type="PROSITE" id="PS51257">
    <property type="entry name" value="PROKAR_LIPOPROTEIN"/>
    <property type="match status" value="1"/>
</dbReference>
<keyword evidence="3" id="KW-0418">Kinase</keyword>
<dbReference type="EMBL" id="JAGTXB010000033">
    <property type="protein sequence ID" value="MBS0032348.1"/>
    <property type="molecule type" value="Genomic_DNA"/>
</dbReference>
<dbReference type="InterPro" id="IPR050640">
    <property type="entry name" value="Bact_2-comp_sensor_kinase"/>
</dbReference>
<dbReference type="SUPFAM" id="SSF48452">
    <property type="entry name" value="TPR-like"/>
    <property type="match status" value="1"/>
</dbReference>
<dbReference type="GO" id="GO:0016301">
    <property type="term" value="F:kinase activity"/>
    <property type="evidence" value="ECO:0007669"/>
    <property type="project" value="UniProtKB-KW"/>
</dbReference>
<dbReference type="InterPro" id="IPR036890">
    <property type="entry name" value="HATPase_C_sf"/>
</dbReference>
<keyword evidence="1" id="KW-0472">Membrane</keyword>
<dbReference type="InterPro" id="IPR011990">
    <property type="entry name" value="TPR-like_helical_dom_sf"/>
</dbReference>
<keyword evidence="1" id="KW-1133">Transmembrane helix</keyword>
<feature type="transmembrane region" description="Helical" evidence="1">
    <location>
        <begin position="391"/>
        <end position="410"/>
    </location>
</feature>
<keyword evidence="3" id="KW-0808">Transferase</keyword>
<dbReference type="PANTHER" id="PTHR34220:SF7">
    <property type="entry name" value="SENSOR HISTIDINE KINASE YPDA"/>
    <property type="match status" value="1"/>
</dbReference>
<name>A0ABS5JAV7_9BACT</name>
<protein>
    <submittedName>
        <fullName evidence="3">Histidine kinase</fullName>
    </submittedName>
</protein>
<dbReference type="InterPro" id="IPR010559">
    <property type="entry name" value="Sig_transdc_His_kin_internal"/>
</dbReference>
<evidence type="ECO:0000313" key="3">
    <source>
        <dbReference type="EMBL" id="MBS0032348.1"/>
    </source>
</evidence>
<dbReference type="Pfam" id="PF06580">
    <property type="entry name" value="His_kinase"/>
    <property type="match status" value="1"/>
</dbReference>
<dbReference type="Gene3D" id="1.25.40.10">
    <property type="entry name" value="Tetratricopeptide repeat domain"/>
    <property type="match status" value="2"/>
</dbReference>
<dbReference type="SUPFAM" id="SSF55874">
    <property type="entry name" value="ATPase domain of HSP90 chaperone/DNA topoisomerase II/histidine kinase"/>
    <property type="match status" value="1"/>
</dbReference>
<proteinExistence type="predicted"/>
<comment type="caution">
    <text evidence="3">The sequence shown here is derived from an EMBL/GenBank/DDBJ whole genome shotgun (WGS) entry which is preliminary data.</text>
</comment>
<evidence type="ECO:0000259" key="2">
    <source>
        <dbReference type="Pfam" id="PF06580"/>
    </source>
</evidence>
<keyword evidence="4" id="KW-1185">Reference proteome</keyword>
<organism evidence="3 4">
    <name type="scientific">Chitinophaga hostae</name>
    <dbReference type="NCBI Taxonomy" id="2831022"/>
    <lineage>
        <taxon>Bacteria</taxon>
        <taxon>Pseudomonadati</taxon>
        <taxon>Bacteroidota</taxon>
        <taxon>Chitinophagia</taxon>
        <taxon>Chitinophagales</taxon>
        <taxon>Chitinophagaceae</taxon>
        <taxon>Chitinophaga</taxon>
    </lineage>
</organism>
<dbReference type="SMART" id="SM00028">
    <property type="entry name" value="TPR"/>
    <property type="match status" value="2"/>
</dbReference>